<dbReference type="GO" id="GO:0046872">
    <property type="term" value="F:metal ion binding"/>
    <property type="evidence" value="ECO:0007669"/>
    <property type="project" value="UniProtKB-KW"/>
</dbReference>
<dbReference type="Pfam" id="PF13186">
    <property type="entry name" value="SPASM"/>
    <property type="match status" value="1"/>
</dbReference>
<comment type="caution">
    <text evidence="9">The sequence shown here is derived from an EMBL/GenBank/DDBJ whole genome shotgun (WGS) entry which is preliminary data.</text>
</comment>
<dbReference type="GO" id="GO:0051539">
    <property type="term" value="F:4 iron, 4 sulfur cluster binding"/>
    <property type="evidence" value="ECO:0007669"/>
    <property type="project" value="UniProtKB-KW"/>
</dbReference>
<dbReference type="SFLD" id="SFLDG01072">
    <property type="entry name" value="dehydrogenase_like"/>
    <property type="match status" value="1"/>
</dbReference>
<organism evidence="9 10">
    <name type="scientific">Arachnia propionica</name>
    <dbReference type="NCBI Taxonomy" id="1750"/>
    <lineage>
        <taxon>Bacteria</taxon>
        <taxon>Bacillati</taxon>
        <taxon>Actinomycetota</taxon>
        <taxon>Actinomycetes</taxon>
        <taxon>Propionibacteriales</taxon>
        <taxon>Propionibacteriaceae</taxon>
        <taxon>Arachnia</taxon>
    </lineage>
</organism>
<evidence type="ECO:0000256" key="6">
    <source>
        <dbReference type="ARBA" id="ARBA00023014"/>
    </source>
</evidence>
<dbReference type="InterPro" id="IPR034491">
    <property type="entry name" value="Anaerob_Ser_sulfatase-maturase"/>
</dbReference>
<dbReference type="SFLD" id="SFLDG01067">
    <property type="entry name" value="SPASM/twitch_domain_containing"/>
    <property type="match status" value="1"/>
</dbReference>
<evidence type="ECO:0000256" key="4">
    <source>
        <dbReference type="ARBA" id="ARBA00022723"/>
    </source>
</evidence>
<dbReference type="CDD" id="cd01335">
    <property type="entry name" value="Radical_SAM"/>
    <property type="match status" value="1"/>
</dbReference>
<dbReference type="RefSeq" id="WP_125228805.1">
    <property type="nucleotide sequence ID" value="NZ_RQYT01000038.1"/>
</dbReference>
<dbReference type="AlphaFoldDB" id="A0A3P1WPH6"/>
<dbReference type="PANTHER" id="PTHR43273">
    <property type="entry name" value="ANAEROBIC SULFATASE-MATURATING ENZYME HOMOLOG ASLB-RELATED"/>
    <property type="match status" value="1"/>
</dbReference>
<dbReference type="SFLD" id="SFLDF00285">
    <property type="entry name" value="anaerobic_Ser-type_sulfatase-m"/>
    <property type="match status" value="1"/>
</dbReference>
<dbReference type="InterPro" id="IPR007197">
    <property type="entry name" value="rSAM"/>
</dbReference>
<dbReference type="InterPro" id="IPR047207">
    <property type="entry name" value="SPASM_anSME"/>
</dbReference>
<keyword evidence="2" id="KW-0004">4Fe-4S</keyword>
<dbReference type="OrthoDB" id="9782387at2"/>
<dbReference type="GO" id="GO:0016491">
    <property type="term" value="F:oxidoreductase activity"/>
    <property type="evidence" value="ECO:0007669"/>
    <property type="project" value="InterPro"/>
</dbReference>
<comment type="cofactor">
    <cofactor evidence="1">
        <name>[4Fe-4S] cluster</name>
        <dbReference type="ChEBI" id="CHEBI:49883"/>
    </cofactor>
</comment>
<dbReference type="NCBIfam" id="TIGR03942">
    <property type="entry name" value="sulfatase_rSAM"/>
    <property type="match status" value="1"/>
</dbReference>
<feature type="domain" description="Radical SAM core" evidence="8">
    <location>
        <begin position="1"/>
        <end position="224"/>
    </location>
</feature>
<comment type="similarity">
    <text evidence="7">Belongs to the radical SAM superfamily. Anaerobic sulfatase-maturating enzyme family.</text>
</comment>
<dbReference type="InterPro" id="IPR058240">
    <property type="entry name" value="rSAM_sf"/>
</dbReference>
<dbReference type="Gene3D" id="3.20.20.70">
    <property type="entry name" value="Aldolase class I"/>
    <property type="match status" value="1"/>
</dbReference>
<reference evidence="9 10" key="1">
    <citation type="submission" date="2018-11" db="EMBL/GenBank/DDBJ databases">
        <title>Genomes From Bacteria Associated with the Canine Oral Cavity: a Test Case for Automated Genome-Based Taxonomic Assignment.</title>
        <authorList>
            <person name="Coil D.A."/>
            <person name="Jospin G."/>
            <person name="Darling A.E."/>
            <person name="Wallis C."/>
            <person name="Davis I.J."/>
            <person name="Harris S."/>
            <person name="Eisen J.A."/>
            <person name="Holcombe L.J."/>
            <person name="O'Flynn C."/>
        </authorList>
    </citation>
    <scope>NUCLEOTIDE SEQUENCE [LARGE SCALE GENOMIC DNA]</scope>
    <source>
        <strain evidence="9 10">OH2822_COT-296</strain>
    </source>
</reference>
<name>A0A3P1WPH6_9ACTN</name>
<evidence type="ECO:0000256" key="7">
    <source>
        <dbReference type="ARBA" id="ARBA00023601"/>
    </source>
</evidence>
<evidence type="ECO:0000256" key="2">
    <source>
        <dbReference type="ARBA" id="ARBA00022485"/>
    </source>
</evidence>
<dbReference type="Pfam" id="PF04055">
    <property type="entry name" value="Radical_SAM"/>
    <property type="match status" value="1"/>
</dbReference>
<sequence>MRRLPLTVVAKPNGAACNLDCTYCFFLSKEVLHDDSGSRMGTSTLEAHIAGQLAALPDGEVELTWQGGEPTMRGLPFFVRAVELARQLARPGQQVRHSLQTNATLITDEWGEFLARERFLVGVSVDGPADLHDSHRVNRAGRGTHAQVLRGWEILQRHGVECNILTTVNAVNADHGLRVYRHLRDDLGARFMQFIPVLERVPQADLARAEAGWRDENGVRLLYRQTGNAVTSRSVTGQQLGEFLVEIFDEWVMRDVGEVFVQAFDEMLGARLGRHRLCVTAPECGTALAVEANGDVYSCDHFVEPGFLLGNVHRDRYTDLLASPEQRAFGSAKRTGLTSQCRSCPVRWACNGGCPKDRFAVSRDGEEGHNHLCEGYHRFFTHATPAIELMAGLVLARRPAAEVMSLLKD</sequence>
<proteinExistence type="inferred from homology"/>
<evidence type="ECO:0000313" key="10">
    <source>
        <dbReference type="Proteomes" id="UP000280935"/>
    </source>
</evidence>
<dbReference type="InterPro" id="IPR013785">
    <property type="entry name" value="Aldolase_TIM"/>
</dbReference>
<dbReference type="InterPro" id="IPR023885">
    <property type="entry name" value="4Fe4S-binding_SPASM_dom"/>
</dbReference>
<keyword evidence="3" id="KW-0949">S-adenosyl-L-methionine</keyword>
<keyword evidence="6" id="KW-0411">Iron-sulfur</keyword>
<dbReference type="NCBIfam" id="TIGR04085">
    <property type="entry name" value="rSAM_more_4Fe4S"/>
    <property type="match status" value="1"/>
</dbReference>
<dbReference type="PROSITE" id="PS51918">
    <property type="entry name" value="RADICAL_SAM"/>
    <property type="match status" value="1"/>
</dbReference>
<evidence type="ECO:0000256" key="5">
    <source>
        <dbReference type="ARBA" id="ARBA00023004"/>
    </source>
</evidence>
<keyword evidence="5" id="KW-0408">Iron</keyword>
<evidence type="ECO:0000256" key="3">
    <source>
        <dbReference type="ARBA" id="ARBA00022691"/>
    </source>
</evidence>
<dbReference type="EMBL" id="RQYT01000038">
    <property type="protein sequence ID" value="RRD48494.1"/>
    <property type="molecule type" value="Genomic_DNA"/>
</dbReference>
<evidence type="ECO:0000259" key="8">
    <source>
        <dbReference type="PROSITE" id="PS51918"/>
    </source>
</evidence>
<dbReference type="SUPFAM" id="SSF102114">
    <property type="entry name" value="Radical SAM enzymes"/>
    <property type="match status" value="1"/>
</dbReference>
<keyword evidence="4" id="KW-0479">Metal-binding</keyword>
<evidence type="ECO:0000313" key="9">
    <source>
        <dbReference type="EMBL" id="RRD48494.1"/>
    </source>
</evidence>
<protein>
    <submittedName>
        <fullName evidence="9">Anaerobic sulfatase maturase</fullName>
    </submittedName>
</protein>
<dbReference type="SFLD" id="SFLDG01386">
    <property type="entry name" value="main_SPASM_domain-containing"/>
    <property type="match status" value="1"/>
</dbReference>
<dbReference type="Proteomes" id="UP000280935">
    <property type="component" value="Unassembled WGS sequence"/>
</dbReference>
<dbReference type="InterPro" id="IPR023867">
    <property type="entry name" value="Sulphatase_maturase_rSAM"/>
</dbReference>
<dbReference type="PANTHER" id="PTHR43273:SF3">
    <property type="entry name" value="ANAEROBIC SULFATASE-MATURATING ENZYME HOMOLOG ASLB-RELATED"/>
    <property type="match status" value="1"/>
</dbReference>
<dbReference type="SFLD" id="SFLDS00029">
    <property type="entry name" value="Radical_SAM"/>
    <property type="match status" value="1"/>
</dbReference>
<gene>
    <name evidence="9" type="ORF">EII35_12525</name>
</gene>
<accession>A0A3P1WPH6</accession>
<evidence type="ECO:0000256" key="1">
    <source>
        <dbReference type="ARBA" id="ARBA00001966"/>
    </source>
</evidence>
<dbReference type="SFLD" id="SFLDG01384">
    <property type="entry name" value="thioether_bond_formation_requi"/>
    <property type="match status" value="1"/>
</dbReference>
<dbReference type="CDD" id="cd21120">
    <property type="entry name" value="SPASM_anSME"/>
    <property type="match status" value="1"/>
</dbReference>